<name>A0A6M4IQ09_9BACT</name>
<dbReference type="InterPro" id="IPR002933">
    <property type="entry name" value="Peptidase_M20"/>
</dbReference>
<evidence type="ECO:0000256" key="3">
    <source>
        <dbReference type="SAM" id="SignalP"/>
    </source>
</evidence>
<proteinExistence type="predicted"/>
<dbReference type="Pfam" id="PF07687">
    <property type="entry name" value="M20_dimer"/>
    <property type="match status" value="1"/>
</dbReference>
<sequence length="449" mass="47331">MTIRFRSHSLVVAAVVASAGLSASPAAAQGKAVDPLAAEIETRMTTVMPKVIAWRRDIHEHPELSNQEVRTAALVEKHLRALGLEVQPNVGKTGVIGILRGGKPGPVVALRADMDALPVTELVDLPFKSKVRTMYNGQEVGVMHACGHDNHVAIMMGTAEVLAGMKERIPGTVKFIFQPAEEGLGGAQSMVNDGALENPRPSAIFGLHVWPSALGSLSTRAGGFMAAADQIDIVVKGRQTHGSAPWSGVDPIVIAAQIVMGLQTVASRQIDVTSAPAVITIGMIQGGNRGNIIPDSVVMIGTIRTFDPEMRKDIHTRVKRTVEDIAHSGGATARVTLSIGGLITQNDASLLEKMTPTLQRAAGDGGFKTINPVTGSEDFPAFTKDIPGLFYFLGVAPKGMDQKSQAANHSPLFFADEAALPTGVRAMTNLAVDYLRSGGIATAKPAMKQ</sequence>
<dbReference type="RefSeq" id="WP_171226447.1">
    <property type="nucleotide sequence ID" value="NZ_CP053085.1"/>
</dbReference>
<dbReference type="PIRSF" id="PIRSF005962">
    <property type="entry name" value="Pept_M20D_amidohydro"/>
    <property type="match status" value="1"/>
</dbReference>
<dbReference type="Proteomes" id="UP000500938">
    <property type="component" value="Chromosome"/>
</dbReference>
<accession>A0A6M4IQ09</accession>
<feature type="binding site" evidence="2">
    <location>
        <position position="182"/>
    </location>
    <ligand>
        <name>Mn(2+)</name>
        <dbReference type="ChEBI" id="CHEBI:29035"/>
        <label>2</label>
    </ligand>
</feature>
<dbReference type="InterPro" id="IPR017439">
    <property type="entry name" value="Amidohydrolase"/>
</dbReference>
<dbReference type="SUPFAM" id="SSF53187">
    <property type="entry name" value="Zn-dependent exopeptidases"/>
    <property type="match status" value="1"/>
</dbReference>
<feature type="signal peptide" evidence="3">
    <location>
        <begin position="1"/>
        <end position="28"/>
    </location>
</feature>
<dbReference type="InterPro" id="IPR011650">
    <property type="entry name" value="Peptidase_M20_dimer"/>
</dbReference>
<dbReference type="GO" id="GO:0050118">
    <property type="term" value="F:N-acetyldiaminopimelate deacetylase activity"/>
    <property type="evidence" value="ECO:0007669"/>
    <property type="project" value="UniProtKB-ARBA"/>
</dbReference>
<dbReference type="AlphaFoldDB" id="A0A6M4IQ09"/>
<gene>
    <name evidence="5" type="ORF">HKW67_16550</name>
</gene>
<dbReference type="PANTHER" id="PTHR11014">
    <property type="entry name" value="PEPTIDASE M20 FAMILY MEMBER"/>
    <property type="match status" value="1"/>
</dbReference>
<evidence type="ECO:0000256" key="2">
    <source>
        <dbReference type="PIRSR" id="PIRSR005962-1"/>
    </source>
</evidence>
<keyword evidence="1 5" id="KW-0378">Hydrolase</keyword>
<organism evidence="5 6">
    <name type="scientific">Gemmatimonas groenlandica</name>
    <dbReference type="NCBI Taxonomy" id="2732249"/>
    <lineage>
        <taxon>Bacteria</taxon>
        <taxon>Pseudomonadati</taxon>
        <taxon>Gemmatimonadota</taxon>
        <taxon>Gemmatimonadia</taxon>
        <taxon>Gemmatimonadales</taxon>
        <taxon>Gemmatimonadaceae</taxon>
        <taxon>Gemmatimonas</taxon>
    </lineage>
</organism>
<feature type="binding site" evidence="2">
    <location>
        <position position="409"/>
    </location>
    <ligand>
        <name>Mn(2+)</name>
        <dbReference type="ChEBI" id="CHEBI:29035"/>
        <label>2</label>
    </ligand>
</feature>
<comment type="cofactor">
    <cofactor evidence="2">
        <name>Mn(2+)</name>
        <dbReference type="ChEBI" id="CHEBI:29035"/>
    </cofactor>
    <text evidence="2">The Mn(2+) ion enhances activity.</text>
</comment>
<feature type="binding site" evidence="2">
    <location>
        <position position="146"/>
    </location>
    <ligand>
        <name>Mn(2+)</name>
        <dbReference type="ChEBI" id="CHEBI:29035"/>
        <label>2</label>
    </ligand>
</feature>
<dbReference type="PANTHER" id="PTHR11014:SF63">
    <property type="entry name" value="METALLOPEPTIDASE, PUTATIVE (AFU_ORTHOLOGUE AFUA_6G09600)-RELATED"/>
    <property type="match status" value="1"/>
</dbReference>
<feature type="chain" id="PRO_5027006117" evidence="3">
    <location>
        <begin position="29"/>
        <end position="449"/>
    </location>
</feature>
<feature type="domain" description="Peptidase M20 dimerisation" evidence="4">
    <location>
        <begin position="232"/>
        <end position="327"/>
    </location>
</feature>
<keyword evidence="6" id="KW-1185">Reference proteome</keyword>
<protein>
    <submittedName>
        <fullName evidence="5">Amidohydrolase</fullName>
    </submittedName>
</protein>
<dbReference type="KEGG" id="ggr:HKW67_16550"/>
<evidence type="ECO:0000259" key="4">
    <source>
        <dbReference type="Pfam" id="PF07687"/>
    </source>
</evidence>
<evidence type="ECO:0000256" key="1">
    <source>
        <dbReference type="ARBA" id="ARBA00022801"/>
    </source>
</evidence>
<evidence type="ECO:0000313" key="6">
    <source>
        <dbReference type="Proteomes" id="UP000500938"/>
    </source>
</evidence>
<keyword evidence="2" id="KW-0479">Metal-binding</keyword>
<dbReference type="GO" id="GO:0046872">
    <property type="term" value="F:metal ion binding"/>
    <property type="evidence" value="ECO:0007669"/>
    <property type="project" value="UniProtKB-KW"/>
</dbReference>
<dbReference type="Gene3D" id="3.30.70.360">
    <property type="match status" value="1"/>
</dbReference>
<evidence type="ECO:0000313" key="5">
    <source>
        <dbReference type="EMBL" id="QJR37014.1"/>
    </source>
</evidence>
<feature type="binding site" evidence="2">
    <location>
        <position position="148"/>
    </location>
    <ligand>
        <name>Mn(2+)</name>
        <dbReference type="ChEBI" id="CHEBI:29035"/>
        <label>2</label>
    </ligand>
</feature>
<dbReference type="NCBIfam" id="TIGR01891">
    <property type="entry name" value="amidohydrolases"/>
    <property type="match status" value="1"/>
</dbReference>
<dbReference type="SUPFAM" id="SSF55031">
    <property type="entry name" value="Bacterial exopeptidase dimerisation domain"/>
    <property type="match status" value="1"/>
</dbReference>
<dbReference type="Pfam" id="PF01546">
    <property type="entry name" value="Peptidase_M20"/>
    <property type="match status" value="1"/>
</dbReference>
<keyword evidence="2" id="KW-0464">Manganese</keyword>
<keyword evidence="3" id="KW-0732">Signal</keyword>
<dbReference type="InterPro" id="IPR036264">
    <property type="entry name" value="Bact_exopeptidase_dim_dom"/>
</dbReference>
<dbReference type="Gene3D" id="3.40.630.10">
    <property type="entry name" value="Zn peptidases"/>
    <property type="match status" value="1"/>
</dbReference>
<feature type="binding site" evidence="2">
    <location>
        <position position="208"/>
    </location>
    <ligand>
        <name>Mn(2+)</name>
        <dbReference type="ChEBI" id="CHEBI:29035"/>
        <label>2</label>
    </ligand>
</feature>
<dbReference type="EMBL" id="CP053085">
    <property type="protein sequence ID" value="QJR37014.1"/>
    <property type="molecule type" value="Genomic_DNA"/>
</dbReference>
<dbReference type="GO" id="GO:0019877">
    <property type="term" value="P:diaminopimelate biosynthetic process"/>
    <property type="evidence" value="ECO:0007669"/>
    <property type="project" value="UniProtKB-ARBA"/>
</dbReference>
<dbReference type="FunFam" id="3.30.70.360:FF:000001">
    <property type="entry name" value="N-acetyldiaminopimelate deacetylase"/>
    <property type="match status" value="1"/>
</dbReference>
<reference evidence="5 6" key="1">
    <citation type="submission" date="2020-05" db="EMBL/GenBank/DDBJ databases">
        <title>Complete genome sequence of Gemmatimonas greenlandica TET16.</title>
        <authorList>
            <person name="Zeng Y."/>
        </authorList>
    </citation>
    <scope>NUCLEOTIDE SEQUENCE [LARGE SCALE GENOMIC DNA]</scope>
    <source>
        <strain evidence="5 6">TET16</strain>
    </source>
</reference>